<dbReference type="Proteomes" id="UP001596104">
    <property type="component" value="Unassembled WGS sequence"/>
</dbReference>
<evidence type="ECO:0000256" key="1">
    <source>
        <dbReference type="SAM" id="SignalP"/>
    </source>
</evidence>
<dbReference type="RefSeq" id="WP_377006918.1">
    <property type="nucleotide sequence ID" value="NZ_JBHSLV010000009.1"/>
</dbReference>
<reference evidence="3" key="1">
    <citation type="journal article" date="2019" name="Int. J. Syst. Evol. Microbiol.">
        <title>The Global Catalogue of Microorganisms (GCM) 10K type strain sequencing project: providing services to taxonomists for standard genome sequencing and annotation.</title>
        <authorList>
            <consortium name="The Broad Institute Genomics Platform"/>
            <consortium name="The Broad Institute Genome Sequencing Center for Infectious Disease"/>
            <person name="Wu L."/>
            <person name="Ma J."/>
        </authorList>
    </citation>
    <scope>NUCLEOTIDE SEQUENCE [LARGE SCALE GENOMIC DNA]</scope>
    <source>
        <strain evidence="3">CGMCC 1.16326</strain>
    </source>
</reference>
<feature type="chain" id="PRO_5046517577" evidence="1">
    <location>
        <begin position="23"/>
        <end position="86"/>
    </location>
</feature>
<name>A0ABW0H6C0_9HYPH</name>
<proteinExistence type="predicted"/>
<keyword evidence="3" id="KW-1185">Reference proteome</keyword>
<keyword evidence="1" id="KW-0732">Signal</keyword>
<evidence type="ECO:0000313" key="3">
    <source>
        <dbReference type="Proteomes" id="UP001596104"/>
    </source>
</evidence>
<dbReference type="EMBL" id="JBHSLV010000009">
    <property type="protein sequence ID" value="MFC5392187.1"/>
    <property type="molecule type" value="Genomic_DNA"/>
</dbReference>
<sequence>MRRNLTLLGLAALGMTAMTAPAAAFWQRSQWRVCSEGTTAAEYQRWRCWELDGYAGDIAPGYGGIGPAEQWGKRPMRRGGAVSRLG</sequence>
<gene>
    <name evidence="2" type="ORF">ACFPPC_05970</name>
</gene>
<comment type="caution">
    <text evidence="2">The sequence shown here is derived from an EMBL/GenBank/DDBJ whole genome shotgun (WGS) entry which is preliminary data.</text>
</comment>
<organism evidence="2 3">
    <name type="scientific">Bosea vestrisii</name>
    <dbReference type="NCBI Taxonomy" id="151416"/>
    <lineage>
        <taxon>Bacteria</taxon>
        <taxon>Pseudomonadati</taxon>
        <taxon>Pseudomonadota</taxon>
        <taxon>Alphaproteobacteria</taxon>
        <taxon>Hyphomicrobiales</taxon>
        <taxon>Boseaceae</taxon>
        <taxon>Bosea</taxon>
    </lineage>
</organism>
<evidence type="ECO:0000313" key="2">
    <source>
        <dbReference type="EMBL" id="MFC5392187.1"/>
    </source>
</evidence>
<accession>A0ABW0H6C0</accession>
<feature type="signal peptide" evidence="1">
    <location>
        <begin position="1"/>
        <end position="22"/>
    </location>
</feature>
<protein>
    <submittedName>
        <fullName evidence="2">Uncharacterized protein</fullName>
    </submittedName>
</protein>